<feature type="binding site" evidence="14">
    <location>
        <position position="108"/>
    </location>
    <ligand>
        <name>substrate</name>
    </ligand>
</feature>
<dbReference type="PANTHER" id="PTHR42979:SF1">
    <property type="entry name" value="3-ISOPROPYLMALATE DEHYDROGENASE"/>
    <property type="match status" value="1"/>
</dbReference>
<dbReference type="GO" id="GO:0051287">
    <property type="term" value="F:NAD binding"/>
    <property type="evidence" value="ECO:0007669"/>
    <property type="project" value="InterPro"/>
</dbReference>
<dbReference type="GO" id="GO:0003862">
    <property type="term" value="F:3-isopropylmalate dehydrogenase activity"/>
    <property type="evidence" value="ECO:0007669"/>
    <property type="project" value="UniProtKB-UniRule"/>
</dbReference>
<feature type="binding site" evidence="14">
    <location>
        <position position="221"/>
    </location>
    <ligand>
        <name>substrate</name>
    </ligand>
</feature>
<protein>
    <recommendedName>
        <fullName evidence="14">3-isopropylmalate dehydrogenase</fullName>
        <ecNumber evidence="14">1.1.1.85</ecNumber>
    </recommendedName>
    <alternativeName>
        <fullName evidence="14">3-IPM-DH</fullName>
    </alternativeName>
    <alternativeName>
        <fullName evidence="14">Beta-IPM dehydrogenase</fullName>
        <shortName evidence="14">IMDH</shortName>
    </alternativeName>
</protein>
<dbReference type="InterPro" id="IPR024084">
    <property type="entry name" value="IsoPropMal-DH-like_dom"/>
</dbReference>
<keyword evidence="10 14" id="KW-0560">Oxidoreductase</keyword>
<feature type="binding site" evidence="14">
    <location>
        <position position="249"/>
    </location>
    <ligand>
        <name>Mg(2+)</name>
        <dbReference type="ChEBI" id="CHEBI:18420"/>
    </ligand>
</feature>
<dbReference type="AlphaFoldDB" id="A0A2X3B1D5"/>
<sequence>MKQSYKIAVIKGDGIGVEVINEALKVLKVVARVFDFDIHYDEFLMGGCAYDECGDPLPQESIDGCLKSQAVLFGAIGGSKWENLPKEKRPESGLLRLRKTLGVFANLRPALVFDELLDASTLKSEVIRGVDLVIVRELIGGIYFGEPRAKQADKAYNTMIYTRDEIRRIAHVAFRLAMKRNKKVCSVDKANVLEVSELWREVVEEVGALYPEVMLSHQYVDNASMQIIRDPRQFDVVLTSNLFGDILSDEASQITGSIGLLPSASVGEKIALYEPIHGSAPDIAGQNIANPIATILSLAMMLEISLQQVEAARAIRAAVAMTLKNGNRTKDIAQFGCKKLCNTQEMGDLIAQAIESKTIESTTR</sequence>
<dbReference type="UniPathway" id="UPA00048">
    <property type="reaction ID" value="UER00072"/>
</dbReference>
<evidence type="ECO:0000256" key="8">
    <source>
        <dbReference type="ARBA" id="ARBA00022723"/>
    </source>
</evidence>
<evidence type="ECO:0000313" key="18">
    <source>
        <dbReference type="Proteomes" id="UP000250166"/>
    </source>
</evidence>
<feature type="binding site" evidence="14">
    <location>
        <begin position="78"/>
        <end position="91"/>
    </location>
    <ligand>
        <name>NAD(+)</name>
        <dbReference type="ChEBI" id="CHEBI:57540"/>
    </ligand>
</feature>
<feature type="binding site" evidence="14">
    <location>
        <position position="98"/>
    </location>
    <ligand>
        <name>substrate</name>
    </ligand>
</feature>
<name>A0A2X3B1D5_9HELI</name>
<dbReference type="RefSeq" id="WP_023948465.1">
    <property type="nucleotide sequence ID" value="NZ_JAERIV010000002.1"/>
</dbReference>
<comment type="cofactor">
    <cofactor evidence="2">
        <name>Mn(2+)</name>
        <dbReference type="ChEBI" id="CHEBI:29035"/>
    </cofactor>
</comment>
<dbReference type="InterPro" id="IPR004429">
    <property type="entry name" value="Isopropylmalate_DH"/>
</dbReference>
<dbReference type="GO" id="GO:0000287">
    <property type="term" value="F:magnesium ion binding"/>
    <property type="evidence" value="ECO:0007669"/>
    <property type="project" value="InterPro"/>
</dbReference>
<feature type="binding site" evidence="14">
    <location>
        <position position="245"/>
    </location>
    <ligand>
        <name>Mg(2+)</name>
        <dbReference type="ChEBI" id="CHEBI:18420"/>
    </ligand>
</feature>
<dbReference type="FunFam" id="3.40.718.10:FF:000006">
    <property type="entry name" value="3-isopropylmalate dehydrogenase"/>
    <property type="match status" value="1"/>
</dbReference>
<dbReference type="EC" id="1.1.1.85" evidence="14"/>
<comment type="function">
    <text evidence="14 15">Catalyzes the oxidation of 3-carboxy-2-hydroxy-4-methylpentanoate (3-isopropylmalate) to 3-carboxy-4-methyl-2-oxopentanoate. The product decarboxylates to 4-methyl-2 oxopentanoate.</text>
</comment>
<proteinExistence type="inferred from homology"/>
<dbReference type="PROSITE" id="PS00470">
    <property type="entry name" value="IDH_IMDH"/>
    <property type="match status" value="1"/>
</dbReference>
<evidence type="ECO:0000256" key="6">
    <source>
        <dbReference type="ARBA" id="ARBA00022430"/>
    </source>
</evidence>
<comment type="subcellular location">
    <subcellularLocation>
        <location evidence="14">Cytoplasm</location>
    </subcellularLocation>
</comment>
<dbReference type="GO" id="GO:0009098">
    <property type="term" value="P:L-leucine biosynthetic process"/>
    <property type="evidence" value="ECO:0007669"/>
    <property type="project" value="UniProtKB-UniRule"/>
</dbReference>
<dbReference type="EMBL" id="UAWL01000006">
    <property type="protein sequence ID" value="SQB99028.1"/>
    <property type="molecule type" value="Genomic_DNA"/>
</dbReference>
<evidence type="ECO:0000256" key="4">
    <source>
        <dbReference type="ARBA" id="ARBA00008319"/>
    </source>
</evidence>
<dbReference type="InterPro" id="IPR019818">
    <property type="entry name" value="IsoCit/isopropylmalate_DH_CS"/>
</dbReference>
<evidence type="ECO:0000256" key="5">
    <source>
        <dbReference type="ARBA" id="ARBA00011738"/>
    </source>
</evidence>
<keyword evidence="9 14" id="KW-0460">Magnesium</keyword>
<keyword evidence="13 14" id="KW-0100">Branched-chain amino acid biosynthesis</keyword>
<keyword evidence="14" id="KW-0963">Cytoplasm</keyword>
<evidence type="ECO:0000256" key="14">
    <source>
        <dbReference type="HAMAP-Rule" id="MF_01033"/>
    </source>
</evidence>
<evidence type="ECO:0000259" key="16">
    <source>
        <dbReference type="SMART" id="SM01329"/>
    </source>
</evidence>
<keyword evidence="12 14" id="KW-0464">Manganese</keyword>
<dbReference type="SUPFAM" id="SSF53659">
    <property type="entry name" value="Isocitrate/Isopropylmalate dehydrogenase-like"/>
    <property type="match status" value="1"/>
</dbReference>
<dbReference type="HAMAP" id="MF_01033">
    <property type="entry name" value="LeuB_type1"/>
    <property type="match status" value="1"/>
</dbReference>
<dbReference type="GO" id="GO:0005829">
    <property type="term" value="C:cytosol"/>
    <property type="evidence" value="ECO:0007669"/>
    <property type="project" value="TreeGrafter"/>
</dbReference>
<dbReference type="NCBIfam" id="TIGR00169">
    <property type="entry name" value="leuB"/>
    <property type="match status" value="1"/>
</dbReference>
<evidence type="ECO:0000256" key="13">
    <source>
        <dbReference type="ARBA" id="ARBA00023304"/>
    </source>
</evidence>
<feature type="site" description="Important for catalysis" evidence="14">
    <location>
        <position position="189"/>
    </location>
</feature>
<dbReference type="Gene3D" id="3.40.718.10">
    <property type="entry name" value="Isopropylmalate Dehydrogenase"/>
    <property type="match status" value="1"/>
</dbReference>
<keyword evidence="11 14" id="KW-0520">NAD</keyword>
<feature type="site" description="Important for catalysis" evidence="14">
    <location>
        <position position="143"/>
    </location>
</feature>
<gene>
    <name evidence="14 17" type="primary">leuB</name>
    <name evidence="17" type="ORF">NCTC13102_01502</name>
</gene>
<keyword evidence="8 14" id="KW-0479">Metal-binding</keyword>
<evidence type="ECO:0000256" key="9">
    <source>
        <dbReference type="ARBA" id="ARBA00022842"/>
    </source>
</evidence>
<feature type="binding site" evidence="14">
    <location>
        <begin position="278"/>
        <end position="290"/>
    </location>
    <ligand>
        <name>NAD(+)</name>
        <dbReference type="ChEBI" id="CHEBI:57540"/>
    </ligand>
</feature>
<feature type="binding site" evidence="14">
    <location>
        <position position="136"/>
    </location>
    <ligand>
        <name>substrate</name>
    </ligand>
</feature>
<evidence type="ECO:0000256" key="12">
    <source>
        <dbReference type="ARBA" id="ARBA00023211"/>
    </source>
</evidence>
<evidence type="ECO:0000256" key="11">
    <source>
        <dbReference type="ARBA" id="ARBA00023027"/>
    </source>
</evidence>
<comment type="pathway">
    <text evidence="3 14 15">Amino-acid biosynthesis; L-leucine biosynthesis; L-leucine from 3-methyl-2-oxobutanoate: step 3/4.</text>
</comment>
<dbReference type="SMART" id="SM01329">
    <property type="entry name" value="Iso_dh"/>
    <property type="match status" value="1"/>
</dbReference>
<comment type="cofactor">
    <cofactor evidence="14 15">
        <name>Mg(2+)</name>
        <dbReference type="ChEBI" id="CHEBI:18420"/>
    </cofactor>
    <cofactor evidence="14 15">
        <name>Mn(2+)</name>
        <dbReference type="ChEBI" id="CHEBI:29035"/>
    </cofactor>
    <text evidence="14 15">Binds 1 Mg(2+) or Mn(2+) ion per subunit.</text>
</comment>
<dbReference type="PANTHER" id="PTHR42979">
    <property type="entry name" value="3-ISOPROPYLMALATE DEHYDROGENASE"/>
    <property type="match status" value="1"/>
</dbReference>
<evidence type="ECO:0000256" key="3">
    <source>
        <dbReference type="ARBA" id="ARBA00004762"/>
    </source>
</evidence>
<evidence type="ECO:0000313" key="17">
    <source>
        <dbReference type="EMBL" id="SQB99028.1"/>
    </source>
</evidence>
<feature type="domain" description="Isopropylmalate dehydrogenase-like" evidence="16">
    <location>
        <begin position="6"/>
        <end position="350"/>
    </location>
</feature>
<dbReference type="Proteomes" id="UP000250166">
    <property type="component" value="Unassembled WGS sequence"/>
</dbReference>
<comment type="similarity">
    <text evidence="4 14">Belongs to the isocitrate and isopropylmalate dehydrogenases family. LeuB type 1 subfamily.</text>
</comment>
<evidence type="ECO:0000256" key="15">
    <source>
        <dbReference type="RuleBase" id="RU004445"/>
    </source>
</evidence>
<reference evidence="17 18" key="1">
    <citation type="submission" date="2018-06" db="EMBL/GenBank/DDBJ databases">
        <authorList>
            <consortium name="Pathogen Informatics"/>
            <person name="Doyle S."/>
        </authorList>
    </citation>
    <scope>NUCLEOTIDE SEQUENCE [LARGE SCALE GENOMIC DNA]</scope>
    <source>
        <strain evidence="17 18">NCTC13102</strain>
    </source>
</reference>
<organism evidence="17 18">
    <name type="scientific">Helicobacter fennelliae</name>
    <dbReference type="NCBI Taxonomy" id="215"/>
    <lineage>
        <taxon>Bacteria</taxon>
        <taxon>Pseudomonadati</taxon>
        <taxon>Campylobacterota</taxon>
        <taxon>Epsilonproteobacteria</taxon>
        <taxon>Campylobacterales</taxon>
        <taxon>Helicobacteraceae</taxon>
        <taxon>Helicobacter</taxon>
    </lineage>
</organism>
<accession>A0A2X3B1D5</accession>
<keyword evidence="7 14" id="KW-0028">Amino-acid biosynthesis</keyword>
<comment type="subunit">
    <text evidence="5 14 15">Homodimer.</text>
</comment>
<dbReference type="Pfam" id="PF00180">
    <property type="entry name" value="Iso_dh"/>
    <property type="match status" value="1"/>
</dbReference>
<evidence type="ECO:0000256" key="1">
    <source>
        <dbReference type="ARBA" id="ARBA00000624"/>
    </source>
</evidence>
<comment type="catalytic activity">
    <reaction evidence="1 14 15">
        <text>(2R,3S)-3-isopropylmalate + NAD(+) = 4-methyl-2-oxopentanoate + CO2 + NADH</text>
        <dbReference type="Rhea" id="RHEA:32271"/>
        <dbReference type="ChEBI" id="CHEBI:16526"/>
        <dbReference type="ChEBI" id="CHEBI:17865"/>
        <dbReference type="ChEBI" id="CHEBI:35121"/>
        <dbReference type="ChEBI" id="CHEBI:57540"/>
        <dbReference type="ChEBI" id="CHEBI:57945"/>
        <dbReference type="EC" id="1.1.1.85"/>
    </reaction>
</comment>
<evidence type="ECO:0000256" key="7">
    <source>
        <dbReference type="ARBA" id="ARBA00022605"/>
    </source>
</evidence>
<feature type="binding site" evidence="14">
    <location>
        <position position="221"/>
    </location>
    <ligand>
        <name>Mg(2+)</name>
        <dbReference type="ChEBI" id="CHEBI:18420"/>
    </ligand>
</feature>
<keyword evidence="6 14" id="KW-0432">Leucine biosynthesis</keyword>
<evidence type="ECO:0000256" key="2">
    <source>
        <dbReference type="ARBA" id="ARBA00001936"/>
    </source>
</evidence>
<evidence type="ECO:0000256" key="10">
    <source>
        <dbReference type="ARBA" id="ARBA00023002"/>
    </source>
</evidence>